<proteinExistence type="predicted"/>
<gene>
    <name evidence="2" type="ORF">D5R97_02635</name>
</gene>
<dbReference type="Pfam" id="PF12673">
    <property type="entry name" value="SipL"/>
    <property type="match status" value="3"/>
</dbReference>
<dbReference type="PROSITE" id="PS51782">
    <property type="entry name" value="LYSM"/>
    <property type="match status" value="1"/>
</dbReference>
<dbReference type="InterPro" id="IPR018392">
    <property type="entry name" value="LysM"/>
</dbReference>
<dbReference type="Proteomes" id="UP000285138">
    <property type="component" value="Unassembled WGS sequence"/>
</dbReference>
<dbReference type="Pfam" id="PF01476">
    <property type="entry name" value="LysM"/>
    <property type="match status" value="1"/>
</dbReference>
<dbReference type="EMBL" id="QZAA01000073">
    <property type="protein sequence ID" value="RQD77322.1"/>
    <property type="molecule type" value="Genomic_DNA"/>
</dbReference>
<accession>A0A424YH15</accession>
<comment type="caution">
    <text evidence="2">The sequence shown here is derived from an EMBL/GenBank/DDBJ whole genome shotgun (WGS) entry which is preliminary data.</text>
</comment>
<dbReference type="Gene3D" id="3.10.350.10">
    <property type="entry name" value="LysM domain"/>
    <property type="match status" value="1"/>
</dbReference>
<organism evidence="2 3">
    <name type="scientific">Candidatus Syntrophonatronum acetioxidans</name>
    <dbReference type="NCBI Taxonomy" id="1795816"/>
    <lineage>
        <taxon>Bacteria</taxon>
        <taxon>Bacillati</taxon>
        <taxon>Bacillota</taxon>
        <taxon>Clostridia</taxon>
        <taxon>Eubacteriales</taxon>
        <taxon>Syntrophomonadaceae</taxon>
        <taxon>Candidatus Syntrophonatronum</taxon>
    </lineage>
</organism>
<name>A0A424YH15_9FIRM</name>
<feature type="domain" description="LysM" evidence="1">
    <location>
        <begin position="458"/>
        <end position="503"/>
    </location>
</feature>
<evidence type="ECO:0000259" key="1">
    <source>
        <dbReference type="PROSITE" id="PS51782"/>
    </source>
</evidence>
<sequence>MDHKLPELDVKRRLLKVDKVIGETTERKVIESTVTLPIQAKKIFDVVANLTNVKGEVREGGVLVTGTIKKQLFVVDEGDLVKHVSEEVPFRQFINVEGAQPNLKVQLRARIIDIKTQLVKDTKVRQEVLLEIFVKVTEIQQIKVVTDVKGGPKDLKVKKKLLKVDSVIGEDRVSETIKKTVELPITAKKIFQIVSEVRDVKTEVKTDVVIVRGVVHKQIFLVDEGDLVRHVSEDVPFSIAINIKGAQPGFDVQVDVEAMVNQFQLVDPPSRKLRQTIILDIFVKVTESIQIEVVTDVTGTGIVADKKLLKVEQVIADVTQKTTIDSKVELTVGAEKIFRIVSEIVDEETEIINGKVIVRAVLHKQIFFVDQSGLLRHQREEVPFQIVANVPEAKKDMNVQVRLRLIGDIDFDLVHKKKVQQTAVIEAFIKVTETEQLEVVIDVRFKDVKPPKPPVDEKFVIVKKGDTLFKIAQRESVSLEALIKANPQIKDPNLIFPGQKIRIPDKKY</sequence>
<dbReference type="InterPro" id="IPR024300">
    <property type="entry name" value="SipL_SPOCS_dom"/>
</dbReference>
<dbReference type="InterPro" id="IPR036779">
    <property type="entry name" value="LysM_dom_sf"/>
</dbReference>
<protein>
    <submittedName>
        <fullName evidence="2">DUF3794 domain-containing protein</fullName>
    </submittedName>
</protein>
<evidence type="ECO:0000313" key="2">
    <source>
        <dbReference type="EMBL" id="RQD77322.1"/>
    </source>
</evidence>
<reference evidence="2 3" key="1">
    <citation type="submission" date="2018-08" db="EMBL/GenBank/DDBJ databases">
        <title>The metabolism and importance of syntrophic acetate oxidation coupled to methane or sulfide production in haloalkaline environments.</title>
        <authorList>
            <person name="Timmers P.H.A."/>
            <person name="Vavourakis C.D."/>
            <person name="Sorokin D.Y."/>
            <person name="Sinninghe Damste J.S."/>
            <person name="Muyzer G."/>
            <person name="Stams A.J.M."/>
            <person name="Plugge C.M."/>
        </authorList>
    </citation>
    <scope>NUCLEOTIDE SEQUENCE [LARGE SCALE GENOMIC DNA]</scope>
    <source>
        <strain evidence="2">MSAO_Bac1</strain>
    </source>
</reference>
<dbReference type="AlphaFoldDB" id="A0A424YH15"/>
<dbReference type="CDD" id="cd00118">
    <property type="entry name" value="LysM"/>
    <property type="match status" value="1"/>
</dbReference>
<evidence type="ECO:0000313" key="3">
    <source>
        <dbReference type="Proteomes" id="UP000285138"/>
    </source>
</evidence>
<dbReference type="SMART" id="SM00257">
    <property type="entry name" value="LysM"/>
    <property type="match status" value="1"/>
</dbReference>
<dbReference type="SUPFAM" id="SSF54106">
    <property type="entry name" value="LysM domain"/>
    <property type="match status" value="1"/>
</dbReference>